<protein>
    <submittedName>
        <fullName evidence="1">Uncharacterized protein</fullName>
    </submittedName>
</protein>
<gene>
    <name evidence="1" type="ORF">PSH92_16140</name>
</gene>
<keyword evidence="2" id="KW-1185">Reference proteome</keyword>
<name>A0ABY9F5L0_9PSED</name>
<proteinExistence type="predicted"/>
<evidence type="ECO:0000313" key="1">
    <source>
        <dbReference type="EMBL" id="WLG98917.1"/>
    </source>
</evidence>
<sequence length="83" mass="9177">MTDQLCAVFIPALALLLKDAETNKGSPLSEAEVLAIRDGATCIAVPFDVALQMESDRGLRDIVAEDCWSEWQRIRLIMTEPTL</sequence>
<accession>A0ABY9F5L0</accession>
<dbReference type="Proteomes" id="UP001224838">
    <property type="component" value="Chromosome"/>
</dbReference>
<evidence type="ECO:0000313" key="2">
    <source>
        <dbReference type="Proteomes" id="UP001224838"/>
    </source>
</evidence>
<dbReference type="EMBL" id="CP117451">
    <property type="protein sequence ID" value="WLG98917.1"/>
    <property type="molecule type" value="Genomic_DNA"/>
</dbReference>
<dbReference type="RefSeq" id="WP_305467342.1">
    <property type="nucleotide sequence ID" value="NZ_CP117443.1"/>
</dbReference>
<reference evidence="1 2" key="1">
    <citation type="submission" date="2023-02" db="EMBL/GenBank/DDBJ databases">
        <title>Evolution of Hrp T3SS in non-pathogenic Pseudomonas fluorescens.</title>
        <authorList>
            <person name="Liao K."/>
            <person name="Wei H."/>
            <person name="Gu Y."/>
        </authorList>
    </citation>
    <scope>NUCLEOTIDE SEQUENCE [LARGE SCALE GENOMIC DNA]</scope>
    <source>
        <strain evidence="1 2">FP2034</strain>
    </source>
</reference>
<organism evidence="1 2">
    <name type="scientific">Pseudomonas beijingensis</name>
    <dbReference type="NCBI Taxonomy" id="2954101"/>
    <lineage>
        <taxon>Bacteria</taxon>
        <taxon>Pseudomonadati</taxon>
        <taxon>Pseudomonadota</taxon>
        <taxon>Gammaproteobacteria</taxon>
        <taxon>Pseudomonadales</taxon>
        <taxon>Pseudomonadaceae</taxon>
        <taxon>Pseudomonas</taxon>
    </lineage>
</organism>